<dbReference type="SUPFAM" id="SSF53850">
    <property type="entry name" value="Periplasmic binding protein-like II"/>
    <property type="match status" value="1"/>
</dbReference>
<dbReference type="RefSeq" id="WP_111438042.1">
    <property type="nucleotide sequence ID" value="NZ_QKZI01000001.1"/>
</dbReference>
<dbReference type="Gene3D" id="3.40.190.290">
    <property type="match status" value="1"/>
</dbReference>
<dbReference type="Proteomes" id="UP000248646">
    <property type="component" value="Unassembled WGS sequence"/>
</dbReference>
<comment type="caution">
    <text evidence="6">The sequence shown here is derived from an EMBL/GenBank/DDBJ whole genome shotgun (WGS) entry which is preliminary data.</text>
</comment>
<dbReference type="InterPro" id="IPR036388">
    <property type="entry name" value="WH-like_DNA-bd_sf"/>
</dbReference>
<evidence type="ECO:0000313" key="7">
    <source>
        <dbReference type="Proteomes" id="UP000248646"/>
    </source>
</evidence>
<dbReference type="Pfam" id="PF03466">
    <property type="entry name" value="LysR_substrate"/>
    <property type="match status" value="1"/>
</dbReference>
<evidence type="ECO:0000256" key="4">
    <source>
        <dbReference type="ARBA" id="ARBA00023163"/>
    </source>
</evidence>
<keyword evidence="4" id="KW-0804">Transcription</keyword>
<gene>
    <name evidence="6" type="ORF">C7437_101504</name>
</gene>
<evidence type="ECO:0000313" key="6">
    <source>
        <dbReference type="EMBL" id="PZX07391.1"/>
    </source>
</evidence>
<proteinExistence type="inferred from homology"/>
<evidence type="ECO:0000256" key="1">
    <source>
        <dbReference type="ARBA" id="ARBA00009437"/>
    </source>
</evidence>
<dbReference type="AlphaFoldDB" id="A0A2W7MUA1"/>
<evidence type="ECO:0000259" key="5">
    <source>
        <dbReference type="PROSITE" id="PS50931"/>
    </source>
</evidence>
<name>A0A2W7MUA1_9BACI</name>
<dbReference type="SUPFAM" id="SSF46785">
    <property type="entry name" value="Winged helix' DNA-binding domain"/>
    <property type="match status" value="1"/>
</dbReference>
<organism evidence="6 7">
    <name type="scientific">Psychrobacillus insolitus</name>
    <dbReference type="NCBI Taxonomy" id="1461"/>
    <lineage>
        <taxon>Bacteria</taxon>
        <taxon>Bacillati</taxon>
        <taxon>Bacillota</taxon>
        <taxon>Bacilli</taxon>
        <taxon>Bacillales</taxon>
        <taxon>Bacillaceae</taxon>
        <taxon>Psychrobacillus</taxon>
    </lineage>
</organism>
<keyword evidence="2" id="KW-0805">Transcription regulation</keyword>
<keyword evidence="7" id="KW-1185">Reference proteome</keyword>
<dbReference type="GO" id="GO:0003700">
    <property type="term" value="F:DNA-binding transcription factor activity"/>
    <property type="evidence" value="ECO:0007669"/>
    <property type="project" value="InterPro"/>
</dbReference>
<dbReference type="FunFam" id="1.10.10.10:FF:000001">
    <property type="entry name" value="LysR family transcriptional regulator"/>
    <property type="match status" value="1"/>
</dbReference>
<dbReference type="PANTHER" id="PTHR30126:SF64">
    <property type="entry name" value="HTH-TYPE TRANSCRIPTIONAL REGULATOR CITR"/>
    <property type="match status" value="1"/>
</dbReference>
<dbReference type="EMBL" id="QKZI01000001">
    <property type="protein sequence ID" value="PZX07391.1"/>
    <property type="molecule type" value="Genomic_DNA"/>
</dbReference>
<dbReference type="InterPro" id="IPR000847">
    <property type="entry name" value="LysR_HTH_N"/>
</dbReference>
<dbReference type="PANTHER" id="PTHR30126">
    <property type="entry name" value="HTH-TYPE TRANSCRIPTIONAL REGULATOR"/>
    <property type="match status" value="1"/>
</dbReference>
<evidence type="ECO:0000256" key="3">
    <source>
        <dbReference type="ARBA" id="ARBA00023125"/>
    </source>
</evidence>
<dbReference type="InterPro" id="IPR036390">
    <property type="entry name" value="WH_DNA-bd_sf"/>
</dbReference>
<comment type="similarity">
    <text evidence="1">Belongs to the LysR transcriptional regulatory family.</text>
</comment>
<dbReference type="GO" id="GO:0000976">
    <property type="term" value="F:transcription cis-regulatory region binding"/>
    <property type="evidence" value="ECO:0007669"/>
    <property type="project" value="TreeGrafter"/>
</dbReference>
<dbReference type="CDD" id="cd05466">
    <property type="entry name" value="PBP2_LTTR_substrate"/>
    <property type="match status" value="1"/>
</dbReference>
<reference evidence="6 7" key="1">
    <citation type="submission" date="2018-06" db="EMBL/GenBank/DDBJ databases">
        <title>Genomic Encyclopedia of Type Strains, Phase IV (KMG-IV): sequencing the most valuable type-strain genomes for metagenomic binning, comparative biology and taxonomic classification.</title>
        <authorList>
            <person name="Goeker M."/>
        </authorList>
    </citation>
    <scope>NUCLEOTIDE SEQUENCE [LARGE SCALE GENOMIC DNA]</scope>
    <source>
        <strain evidence="6 7">DSM 5</strain>
    </source>
</reference>
<dbReference type="PRINTS" id="PR00039">
    <property type="entry name" value="HTHLYSR"/>
</dbReference>
<dbReference type="Gene3D" id="1.10.10.10">
    <property type="entry name" value="Winged helix-like DNA-binding domain superfamily/Winged helix DNA-binding domain"/>
    <property type="match status" value="1"/>
</dbReference>
<evidence type="ECO:0000256" key="2">
    <source>
        <dbReference type="ARBA" id="ARBA00023015"/>
    </source>
</evidence>
<dbReference type="Pfam" id="PF00126">
    <property type="entry name" value="HTH_1"/>
    <property type="match status" value="1"/>
</dbReference>
<feature type="domain" description="HTH lysR-type" evidence="5">
    <location>
        <begin position="1"/>
        <end position="60"/>
    </location>
</feature>
<protein>
    <submittedName>
        <fullName evidence="6">LysR family transcriptional regulator</fullName>
    </submittedName>
</protein>
<keyword evidence="3" id="KW-0238">DNA-binding</keyword>
<dbReference type="OrthoDB" id="9778774at2"/>
<dbReference type="PROSITE" id="PS50931">
    <property type="entry name" value="HTH_LYSR"/>
    <property type="match status" value="1"/>
</dbReference>
<sequence length="294" mass="33738">MIGKLDLYRIFNIVSRNKSFSKAAQELYMTQSAVSQAISKLEKELEILLFYRTSKGVTLTNEGKLLNEHINSALGIINIAEDKILEFKTLKTGQLRIGVGDTISRYFLLPYLEEFHNSYPEIKLNILNGTTSEICDFIKSGKADVGICNLPVHDKHLQVIPCKEIQDIFVCGEKYKKLTEKPISLESLMRMPLIFLEKKSNSRMFVENFFKEKGFQVSPVFELGSYDLVLEFTKINLGISCVIREFSRDYLERGDLYEITLEEEIPKRSIGICYLKNIPLSRAAKKFVEHINNV</sequence>
<dbReference type="InterPro" id="IPR005119">
    <property type="entry name" value="LysR_subst-bd"/>
</dbReference>
<accession>A0A2W7MUA1</accession>